<evidence type="ECO:0000259" key="6">
    <source>
        <dbReference type="PROSITE" id="PS51721"/>
    </source>
</evidence>
<dbReference type="Gene3D" id="1.10.1580.10">
    <property type="match status" value="1"/>
</dbReference>
<comment type="function">
    <text evidence="4">Required for a late step of 50S ribosomal subunit assembly. Has GTPase activity.</text>
</comment>
<evidence type="ECO:0000256" key="5">
    <source>
        <dbReference type="PIRSR" id="PIRSR006230-1"/>
    </source>
</evidence>
<feature type="binding site" evidence="5">
    <location>
        <position position="174"/>
    </location>
    <ligand>
        <name>GTP</name>
        <dbReference type="ChEBI" id="CHEBI:37565"/>
    </ligand>
</feature>
<protein>
    <recommendedName>
        <fullName evidence="1 4">Ribosome biogenesis GTPase A</fullName>
    </recommendedName>
</protein>
<dbReference type="AlphaFoldDB" id="A0A1I3BBV7"/>
<dbReference type="GO" id="GO:0006412">
    <property type="term" value="P:translation"/>
    <property type="evidence" value="ECO:0007669"/>
    <property type="project" value="TreeGrafter"/>
</dbReference>
<dbReference type="SUPFAM" id="SSF52540">
    <property type="entry name" value="P-loop containing nucleoside triphosphate hydrolases"/>
    <property type="match status" value="1"/>
</dbReference>
<dbReference type="InterPro" id="IPR030378">
    <property type="entry name" value="G_CP_dom"/>
</dbReference>
<dbReference type="Proteomes" id="UP000198668">
    <property type="component" value="Unassembled WGS sequence"/>
</dbReference>
<proteinExistence type="inferred from homology"/>
<keyword evidence="3 4" id="KW-0342">GTP-binding</keyword>
<dbReference type="OrthoDB" id="9779790at2"/>
<dbReference type="PIRSF" id="PIRSF006230">
    <property type="entry name" value="MG442"/>
    <property type="match status" value="1"/>
</dbReference>
<dbReference type="EMBL" id="FOQE01000005">
    <property type="protein sequence ID" value="SFH59768.1"/>
    <property type="molecule type" value="Genomic_DNA"/>
</dbReference>
<evidence type="ECO:0000256" key="1">
    <source>
        <dbReference type="ARBA" id="ARBA00014898"/>
    </source>
</evidence>
<evidence type="ECO:0000256" key="3">
    <source>
        <dbReference type="ARBA" id="ARBA00023134"/>
    </source>
</evidence>
<organism evidence="7 8">
    <name type="scientific">Pisciglobus halotolerans</name>
    <dbReference type="NCBI Taxonomy" id="745365"/>
    <lineage>
        <taxon>Bacteria</taxon>
        <taxon>Bacillati</taxon>
        <taxon>Bacillota</taxon>
        <taxon>Bacilli</taxon>
        <taxon>Lactobacillales</taxon>
        <taxon>Carnobacteriaceae</taxon>
    </lineage>
</organism>
<dbReference type="Gene3D" id="3.40.50.300">
    <property type="entry name" value="P-loop containing nucleotide triphosphate hydrolases"/>
    <property type="match status" value="1"/>
</dbReference>
<evidence type="ECO:0000313" key="7">
    <source>
        <dbReference type="EMBL" id="SFH59768.1"/>
    </source>
</evidence>
<feature type="domain" description="CP-type G" evidence="6">
    <location>
        <begin position="14"/>
        <end position="178"/>
    </location>
</feature>
<dbReference type="CDD" id="cd01856">
    <property type="entry name" value="YlqF"/>
    <property type="match status" value="1"/>
</dbReference>
<dbReference type="InterPro" id="IPR016478">
    <property type="entry name" value="GTPase_MTG1"/>
</dbReference>
<dbReference type="PANTHER" id="PTHR45782">
    <property type="entry name" value="MITOCHONDRIAL RIBOSOME-ASSOCIATED GTPASE 1"/>
    <property type="match status" value="1"/>
</dbReference>
<reference evidence="7 8" key="1">
    <citation type="submission" date="2016-10" db="EMBL/GenBank/DDBJ databases">
        <authorList>
            <person name="de Groot N.N."/>
        </authorList>
    </citation>
    <scope>NUCLEOTIDE SEQUENCE [LARGE SCALE GENOMIC DNA]</scope>
    <source>
        <strain evidence="7 8">DSM 27630</strain>
    </source>
</reference>
<accession>A0A1I3BBV7</accession>
<evidence type="ECO:0000313" key="8">
    <source>
        <dbReference type="Proteomes" id="UP000198668"/>
    </source>
</evidence>
<dbReference type="InterPro" id="IPR027417">
    <property type="entry name" value="P-loop_NTPase"/>
</dbReference>
<feature type="binding site" evidence="5">
    <location>
        <begin position="130"/>
        <end position="135"/>
    </location>
    <ligand>
        <name>GTP</name>
        <dbReference type="ChEBI" id="CHEBI:37565"/>
    </ligand>
</feature>
<dbReference type="GO" id="GO:0003924">
    <property type="term" value="F:GTPase activity"/>
    <property type="evidence" value="ECO:0007669"/>
    <property type="project" value="TreeGrafter"/>
</dbReference>
<comment type="subcellular location">
    <subcellularLocation>
        <location evidence="4">Cytoplasm</location>
    </subcellularLocation>
</comment>
<dbReference type="PROSITE" id="PS51721">
    <property type="entry name" value="G_CP"/>
    <property type="match status" value="1"/>
</dbReference>
<evidence type="ECO:0000256" key="4">
    <source>
        <dbReference type="PIRNR" id="PIRNR006230"/>
    </source>
</evidence>
<dbReference type="InterPro" id="IPR019991">
    <property type="entry name" value="GTP-bd_ribosome_bgen"/>
</dbReference>
<keyword evidence="8" id="KW-1185">Reference proteome</keyword>
<dbReference type="NCBIfam" id="TIGR03596">
    <property type="entry name" value="GTPase_YlqF"/>
    <property type="match status" value="1"/>
</dbReference>
<dbReference type="FunFam" id="3.40.50.300:FF:000590">
    <property type="entry name" value="Ribosome biogenesis GTPase A"/>
    <property type="match status" value="1"/>
</dbReference>
<feature type="binding site" evidence="5">
    <location>
        <begin position="58"/>
        <end position="61"/>
    </location>
    <ligand>
        <name>GTP</name>
        <dbReference type="ChEBI" id="CHEBI:37565"/>
    </ligand>
</feature>
<dbReference type="PANTHER" id="PTHR45782:SF4">
    <property type="entry name" value="MITOCHONDRIAL RIBOSOME-ASSOCIATED GTPASE 1"/>
    <property type="match status" value="1"/>
</dbReference>
<dbReference type="GO" id="GO:0005525">
    <property type="term" value="F:GTP binding"/>
    <property type="evidence" value="ECO:0007669"/>
    <property type="project" value="UniProtKB-KW"/>
</dbReference>
<dbReference type="RefSeq" id="WP_047389850.1">
    <property type="nucleotide sequence ID" value="NZ_FOQE01000005.1"/>
</dbReference>
<sequence length="296" mass="33398">MPIQWYPGHMAKARREVTEKLKMVDIVFELVDARIPASSRNPILDEIIQQKPRILILNKSDLADSYKTKQWVTYFEQQGIPAVPIVAQEGKGIKEITQVAKKLMEPKFERMAEKGMKPRAIRAMSIGIPNVGKSTVINRLVKKNIAKTGNKPGVTKAQQWLKFGKEIELLDTPGILWPKFEDPLVGEKLALTGAIKDSLLHMDNIALYGIKELKASYPHALIERYGLSEEDLTLDDPSLLMLISEKRGFKDDYDRASEMIVNEIRSGKLGRFTLDDVPAKEGALDDERTTKENDNS</sequence>
<name>A0A1I3BBV7_9LACT</name>
<dbReference type="InterPro" id="IPR023179">
    <property type="entry name" value="GTP-bd_ortho_bundle_sf"/>
</dbReference>
<gene>
    <name evidence="7" type="ORF">SAMN04489868_10579</name>
</gene>
<keyword evidence="4" id="KW-0963">Cytoplasm</keyword>
<comment type="similarity">
    <text evidence="4">Belongs to the TRAFAC class YlqF/YawG GTPase family. MTG1 subfamily.</text>
</comment>
<evidence type="ECO:0000256" key="2">
    <source>
        <dbReference type="ARBA" id="ARBA00022741"/>
    </source>
</evidence>
<dbReference type="GO" id="GO:0005737">
    <property type="term" value="C:cytoplasm"/>
    <property type="evidence" value="ECO:0007669"/>
    <property type="project" value="UniProtKB-SubCell"/>
</dbReference>
<keyword evidence="2 4" id="KW-0547">Nucleotide-binding</keyword>
<dbReference type="InterPro" id="IPR006073">
    <property type="entry name" value="GTP-bd"/>
</dbReference>
<dbReference type="Pfam" id="PF01926">
    <property type="entry name" value="MMR_HSR1"/>
    <property type="match status" value="1"/>
</dbReference>